<dbReference type="PATRIC" id="fig|329854.7.peg.2128"/>
<evidence type="ECO:0000256" key="3">
    <source>
        <dbReference type="ARBA" id="ARBA00023295"/>
    </source>
</evidence>
<dbReference type="Proteomes" id="UP000070319">
    <property type="component" value="Unassembled WGS sequence"/>
</dbReference>
<evidence type="ECO:0000313" key="10">
    <source>
        <dbReference type="Proteomes" id="UP000070319"/>
    </source>
</evidence>
<proteinExistence type="inferred from homology"/>
<keyword evidence="3 6" id="KW-0326">Glycosidase</keyword>
<evidence type="ECO:0000256" key="5">
    <source>
        <dbReference type="PIRSR" id="PIRSR606710-2"/>
    </source>
</evidence>
<feature type="active site" description="Proton acceptor" evidence="4">
    <location>
        <position position="47"/>
    </location>
</feature>
<dbReference type="Gene3D" id="2.60.120.200">
    <property type="match status" value="1"/>
</dbReference>
<keyword evidence="2 6" id="KW-0378">Hydrolase</keyword>
<feature type="site" description="Important for catalytic activity, responsible for pKa modulation of the active site Glu and correct orientation of both the proton donor and substrate" evidence="5">
    <location>
        <position position="157"/>
    </location>
</feature>
<comment type="caution">
    <text evidence="9">The sequence shown here is derived from an EMBL/GenBank/DDBJ whole genome shotgun (WGS) entry which is preliminary data.</text>
</comment>
<dbReference type="SUPFAM" id="SSF49899">
    <property type="entry name" value="Concanavalin A-like lectins/glucanases"/>
    <property type="match status" value="1"/>
</dbReference>
<dbReference type="PANTHER" id="PTHR42812">
    <property type="entry name" value="BETA-XYLOSIDASE"/>
    <property type="match status" value="1"/>
</dbReference>
<dbReference type="InterPro" id="IPR041542">
    <property type="entry name" value="GH43_C2"/>
</dbReference>
<dbReference type="Pfam" id="PF04616">
    <property type="entry name" value="Glyco_hydro_43"/>
    <property type="match status" value="1"/>
</dbReference>
<feature type="signal peptide" evidence="7">
    <location>
        <begin position="1"/>
        <end position="25"/>
    </location>
</feature>
<gene>
    <name evidence="9" type="ORF">HMPREF2531_02089</name>
</gene>
<dbReference type="InterPro" id="IPR051795">
    <property type="entry name" value="Glycosyl_Hydrlase_43"/>
</dbReference>
<dbReference type="InterPro" id="IPR006710">
    <property type="entry name" value="Glyco_hydro_43"/>
</dbReference>
<evidence type="ECO:0000256" key="7">
    <source>
        <dbReference type="SAM" id="SignalP"/>
    </source>
</evidence>
<feature type="domain" description="Beta-xylosidase C-terminal Concanavalin A-like" evidence="8">
    <location>
        <begin position="330"/>
        <end position="535"/>
    </location>
</feature>
<dbReference type="SUPFAM" id="SSF75005">
    <property type="entry name" value="Arabinanase/levansucrase/invertase"/>
    <property type="match status" value="1"/>
</dbReference>
<evidence type="ECO:0000256" key="4">
    <source>
        <dbReference type="PIRSR" id="PIRSR606710-1"/>
    </source>
</evidence>
<dbReference type="PANTHER" id="PTHR42812:SF12">
    <property type="entry name" value="BETA-XYLOSIDASE-RELATED"/>
    <property type="match status" value="1"/>
</dbReference>
<dbReference type="CDD" id="cd09001">
    <property type="entry name" value="GH43_FsAxh1-like"/>
    <property type="match status" value="1"/>
</dbReference>
<accession>A0A139LIL7</accession>
<dbReference type="EMBL" id="LTDF01000075">
    <property type="protein sequence ID" value="KXT51301.1"/>
    <property type="molecule type" value="Genomic_DNA"/>
</dbReference>
<dbReference type="AlphaFoldDB" id="A0A139LIL7"/>
<comment type="similarity">
    <text evidence="1 6">Belongs to the glycosyl hydrolase 43 family.</text>
</comment>
<evidence type="ECO:0000259" key="8">
    <source>
        <dbReference type="Pfam" id="PF17851"/>
    </source>
</evidence>
<keyword evidence="7" id="KW-0732">Signal</keyword>
<reference evidence="9 10" key="1">
    <citation type="submission" date="2016-02" db="EMBL/GenBank/DDBJ databases">
        <authorList>
            <person name="Wen L."/>
            <person name="He K."/>
            <person name="Yang H."/>
        </authorList>
    </citation>
    <scope>NUCLEOTIDE SEQUENCE [LARGE SCALE GENOMIC DNA]</scope>
    <source>
        <strain evidence="9 10">KLE1704</strain>
    </source>
</reference>
<name>A0A139LIL7_9BACE</name>
<dbReference type="InterPro" id="IPR023296">
    <property type="entry name" value="Glyco_hydro_beta-prop_sf"/>
</dbReference>
<dbReference type="Gene3D" id="2.115.10.20">
    <property type="entry name" value="Glycosyl hydrolase domain, family 43"/>
    <property type="match status" value="1"/>
</dbReference>
<sequence length="538" mass="61009">MKNIMKLKKLGMATLLALLSVTSLLGQTSDNGDGTFTNPVIWSDVPDPDVIRVGDDFYLMSTTMHLMPGAPVMHSKDLVNWEIVSYVFDSLHDVPKYDMKEGTVYGRGQWATSLRYHNGKYYVYFSPNDEPYRGYVYATTDPAEKWELVARIPHFHDASLFFDDDDKAYIFYGTGQLRELKPDLTGVQPGGVDVTLFKRDASETGLLEGSRFIKHNGRYYLLMISWPNGGKRRQVCYRADKITGPYEKKVILEDNFAGFPYVGQGTLVDDASGNWYGVIFQDRGAVGRVLTLMPCRWVDGWPMLGDAQGRIPEIMEKPIQSCEAKNIVTSDDFSGSKLKLGWQWNHNPVNDAWSLSERPGYLRLKTSRKCENIFTAPNTISQRMTGPRCSGMVAMDISRMKEGDVAGLSAFNGDAALLSVKMADGKKQLIMSTESVSLTNKEKLVTGVKCEVKEIVALKQRQQVIYLRIEGDFRLNHDLASCFYSLDGKEWRKIGTDFKMSYDYRRLFMGSRFAIFNYATQNEGGYVDVDYFNYEQQK</sequence>
<feature type="active site" description="Proton donor" evidence="4">
    <location>
        <position position="208"/>
    </location>
</feature>
<feature type="chain" id="PRO_5007487282" evidence="7">
    <location>
        <begin position="26"/>
        <end position="538"/>
    </location>
</feature>
<evidence type="ECO:0000313" key="9">
    <source>
        <dbReference type="EMBL" id="KXT51301.1"/>
    </source>
</evidence>
<evidence type="ECO:0000256" key="6">
    <source>
        <dbReference type="RuleBase" id="RU361187"/>
    </source>
</evidence>
<organism evidence="9">
    <name type="scientific">Bacteroides intestinalis</name>
    <dbReference type="NCBI Taxonomy" id="329854"/>
    <lineage>
        <taxon>Bacteria</taxon>
        <taxon>Pseudomonadati</taxon>
        <taxon>Bacteroidota</taxon>
        <taxon>Bacteroidia</taxon>
        <taxon>Bacteroidales</taxon>
        <taxon>Bacteroidaceae</taxon>
        <taxon>Bacteroides</taxon>
    </lineage>
</organism>
<protein>
    <submittedName>
        <fullName evidence="9">Glycosyl hydrolase, family 43</fullName>
    </submittedName>
</protein>
<evidence type="ECO:0000256" key="1">
    <source>
        <dbReference type="ARBA" id="ARBA00009865"/>
    </source>
</evidence>
<dbReference type="GO" id="GO:0005975">
    <property type="term" value="P:carbohydrate metabolic process"/>
    <property type="evidence" value="ECO:0007669"/>
    <property type="project" value="InterPro"/>
</dbReference>
<dbReference type="InterPro" id="IPR013320">
    <property type="entry name" value="ConA-like_dom_sf"/>
</dbReference>
<evidence type="ECO:0000256" key="2">
    <source>
        <dbReference type="ARBA" id="ARBA00022801"/>
    </source>
</evidence>
<dbReference type="GO" id="GO:0004553">
    <property type="term" value="F:hydrolase activity, hydrolyzing O-glycosyl compounds"/>
    <property type="evidence" value="ECO:0007669"/>
    <property type="project" value="InterPro"/>
</dbReference>
<dbReference type="Pfam" id="PF17851">
    <property type="entry name" value="GH43_C2"/>
    <property type="match status" value="1"/>
</dbReference>